<dbReference type="HOGENOM" id="CLU_008335_0_0_1"/>
<feature type="compositionally biased region" description="Low complexity" evidence="7">
    <location>
        <begin position="316"/>
        <end position="343"/>
    </location>
</feature>
<dbReference type="GO" id="GO:0005634">
    <property type="term" value="C:nucleus"/>
    <property type="evidence" value="ECO:0007669"/>
    <property type="project" value="UniProtKB-SubCell"/>
</dbReference>
<evidence type="ECO:0000256" key="7">
    <source>
        <dbReference type="SAM" id="MobiDB-lite"/>
    </source>
</evidence>
<dbReference type="Pfam" id="PF00172">
    <property type="entry name" value="Zn_clus"/>
    <property type="match status" value="1"/>
</dbReference>
<keyword evidence="3" id="KW-0805">Transcription regulation</keyword>
<feature type="domain" description="Zn(2)-C6 fungal-type" evidence="8">
    <location>
        <begin position="204"/>
        <end position="234"/>
    </location>
</feature>
<dbReference type="GO" id="GO:0006351">
    <property type="term" value="P:DNA-templated transcription"/>
    <property type="evidence" value="ECO:0007669"/>
    <property type="project" value="InterPro"/>
</dbReference>
<name>A0A0D2ERQ7_CLAB1</name>
<comment type="subcellular location">
    <subcellularLocation>
        <location evidence="1">Nucleus</location>
    </subcellularLocation>
</comment>
<evidence type="ECO:0000256" key="4">
    <source>
        <dbReference type="ARBA" id="ARBA00023125"/>
    </source>
</evidence>
<dbReference type="VEuPathDB" id="FungiDB:Z519_06413"/>
<keyword evidence="2" id="KW-0479">Metal-binding</keyword>
<dbReference type="RefSeq" id="XP_016619235.1">
    <property type="nucleotide sequence ID" value="XM_016764153.1"/>
</dbReference>
<dbReference type="GeneID" id="27699341"/>
<accession>A0A0D2ERQ7</accession>
<feature type="region of interest" description="Disordered" evidence="7">
    <location>
        <begin position="1"/>
        <end position="67"/>
    </location>
</feature>
<gene>
    <name evidence="9" type="ORF">Z519_06413</name>
</gene>
<keyword evidence="6" id="KW-0539">Nucleus</keyword>
<dbReference type="GO" id="GO:0008270">
    <property type="term" value="F:zinc ion binding"/>
    <property type="evidence" value="ECO:0007669"/>
    <property type="project" value="InterPro"/>
</dbReference>
<protein>
    <recommendedName>
        <fullName evidence="8">Zn(2)-C6 fungal-type domain-containing protein</fullName>
    </recommendedName>
</protein>
<sequence length="846" mass="93883">MATGAVLPLESRVQEWHDPEPTLPPLCRTPADSSRLLPSPMAQPPAGDPYSRRQSLPPFSSLLVGASNPNVFGQPRLEEVTREHSLTSSDSMVKHAAQSNTFANSDVHAPIPAQSHTMNRPVWSYLTTGRSEIQPTTSGPSAINSSIDSGPGRATVEEDVIEGSGSCHTNEGNTICSRDVDGDGLNSTWSTIKANKLRKRTGQACDGCREKMMKCDFKLPKCTMCKNNFRECTLGSAPRTSVRQSGYLMSIPPTSPFTGINRIHDGYTPQEYTYPQSVSRASIPRKDNMLSPVSDKQNNHREDGLDNAPPTKRPRISPSPRPRSQGQVSASSGAESLGGSVSSPSATANFSWDVDPYQLSRSLTMHYTDKYFEYVDSVTYSILPKEMFQQWIRTCRTKSLADQMLLYAILAMGTVFASSKPESKHHQDVFLEIVNKAVIKNGDMFSLQLIQTKLILALFAFSQGQYNQAGDHCGSAVRTAVGLRYHTEEGVSTMEGQEASDFGLGHEMLVECRRRTFWSAYLMDSFSRCWSTSVATVSRSDCDLRLPCPEAAYEMGNVPLTPLIFQLPKNSTESQPSSPRSPRESSEIGAFGYLVEIAAIFNEVMSTIGRGRAQSPAKDRVVMDAFRQDIVGRLKTWDQHIKKHVRQGRDGREKPSGFHILYHYSIMILNRYVHHAEMDQLRISVCARQVYDHARQLLQLIQQLAERGDGKHNPSLQFVTLSPFSGFAITAALDVITAAGPVSGLMGHESQIMALIASAIPVLEGLKDFWHSGRRQHEMADKRLRALLRVSSKASEFNGAYFFAHPIQSPFDLDQDIVYGLPRRTYFAAMGWEESLHPDGEFQRLD</sequence>
<dbReference type="PANTHER" id="PTHR47338">
    <property type="entry name" value="ZN(II)2CYS6 TRANSCRIPTION FACTOR (EUROFUNG)-RELATED"/>
    <property type="match status" value="1"/>
</dbReference>
<evidence type="ECO:0000256" key="6">
    <source>
        <dbReference type="ARBA" id="ARBA00023242"/>
    </source>
</evidence>
<dbReference type="PANTHER" id="PTHR47338:SF11">
    <property type="entry name" value="ZN(II)2CYS6 TRANSCRIPTION FACTOR (EUROFUNG)"/>
    <property type="match status" value="1"/>
</dbReference>
<evidence type="ECO:0000256" key="5">
    <source>
        <dbReference type="ARBA" id="ARBA00023163"/>
    </source>
</evidence>
<keyword evidence="4" id="KW-0238">DNA-binding</keyword>
<keyword evidence="10" id="KW-1185">Reference proteome</keyword>
<organism evidence="9 10">
    <name type="scientific">Cladophialophora bantiana (strain ATCC 10958 / CBS 173.52 / CDC B-1940 / NIH 8579)</name>
    <name type="common">Xylohypha bantiana</name>
    <dbReference type="NCBI Taxonomy" id="1442370"/>
    <lineage>
        <taxon>Eukaryota</taxon>
        <taxon>Fungi</taxon>
        <taxon>Dikarya</taxon>
        <taxon>Ascomycota</taxon>
        <taxon>Pezizomycotina</taxon>
        <taxon>Eurotiomycetes</taxon>
        <taxon>Chaetothyriomycetidae</taxon>
        <taxon>Chaetothyriales</taxon>
        <taxon>Herpotrichiellaceae</taxon>
        <taxon>Cladophialophora</taxon>
    </lineage>
</organism>
<feature type="compositionally biased region" description="Polar residues" evidence="7">
    <location>
        <begin position="270"/>
        <end position="280"/>
    </location>
</feature>
<evidence type="ECO:0000313" key="10">
    <source>
        <dbReference type="Proteomes" id="UP000053789"/>
    </source>
</evidence>
<dbReference type="PROSITE" id="PS50048">
    <property type="entry name" value="ZN2_CY6_FUNGAL_2"/>
    <property type="match status" value="1"/>
</dbReference>
<dbReference type="SMART" id="SM00066">
    <property type="entry name" value="GAL4"/>
    <property type="match status" value="1"/>
</dbReference>
<evidence type="ECO:0000256" key="3">
    <source>
        <dbReference type="ARBA" id="ARBA00023015"/>
    </source>
</evidence>
<feature type="region of interest" description="Disordered" evidence="7">
    <location>
        <begin position="132"/>
        <end position="153"/>
    </location>
</feature>
<feature type="compositionally biased region" description="Polar residues" evidence="7">
    <location>
        <begin position="132"/>
        <end position="148"/>
    </location>
</feature>
<proteinExistence type="predicted"/>
<evidence type="ECO:0000259" key="8">
    <source>
        <dbReference type="PROSITE" id="PS50048"/>
    </source>
</evidence>
<dbReference type="InterPro" id="IPR007219">
    <property type="entry name" value="XnlR_reg_dom"/>
</dbReference>
<dbReference type="InterPro" id="IPR050815">
    <property type="entry name" value="TF_fung"/>
</dbReference>
<dbReference type="OrthoDB" id="5426798at2759"/>
<dbReference type="InterPro" id="IPR001138">
    <property type="entry name" value="Zn2Cys6_DnaBD"/>
</dbReference>
<dbReference type="SUPFAM" id="SSF57701">
    <property type="entry name" value="Zn2/Cys6 DNA-binding domain"/>
    <property type="match status" value="1"/>
</dbReference>
<evidence type="ECO:0000313" key="9">
    <source>
        <dbReference type="EMBL" id="KIW92566.1"/>
    </source>
</evidence>
<dbReference type="GO" id="GO:0000981">
    <property type="term" value="F:DNA-binding transcription factor activity, RNA polymerase II-specific"/>
    <property type="evidence" value="ECO:0007669"/>
    <property type="project" value="InterPro"/>
</dbReference>
<dbReference type="EMBL" id="KN846988">
    <property type="protein sequence ID" value="KIW92566.1"/>
    <property type="molecule type" value="Genomic_DNA"/>
</dbReference>
<dbReference type="Pfam" id="PF04082">
    <property type="entry name" value="Fungal_trans"/>
    <property type="match status" value="1"/>
</dbReference>
<evidence type="ECO:0000256" key="2">
    <source>
        <dbReference type="ARBA" id="ARBA00022723"/>
    </source>
</evidence>
<dbReference type="CDD" id="cd00067">
    <property type="entry name" value="GAL4"/>
    <property type="match status" value="1"/>
</dbReference>
<dbReference type="CDD" id="cd12148">
    <property type="entry name" value="fungal_TF_MHR"/>
    <property type="match status" value="1"/>
</dbReference>
<reference evidence="9" key="1">
    <citation type="submission" date="2015-01" db="EMBL/GenBank/DDBJ databases">
        <title>The Genome Sequence of Cladophialophora bantiana CBS 173.52.</title>
        <authorList>
            <consortium name="The Broad Institute Genomics Platform"/>
            <person name="Cuomo C."/>
            <person name="de Hoog S."/>
            <person name="Gorbushina A."/>
            <person name="Stielow B."/>
            <person name="Teixiera M."/>
            <person name="Abouelleil A."/>
            <person name="Chapman S.B."/>
            <person name="Priest M."/>
            <person name="Young S.K."/>
            <person name="Wortman J."/>
            <person name="Nusbaum C."/>
            <person name="Birren B."/>
        </authorList>
    </citation>
    <scope>NUCLEOTIDE SEQUENCE [LARGE SCALE GENOMIC DNA]</scope>
    <source>
        <strain evidence="9">CBS 173.52</strain>
    </source>
</reference>
<dbReference type="AlphaFoldDB" id="A0A0D2ERQ7"/>
<keyword evidence="5" id="KW-0804">Transcription</keyword>
<evidence type="ECO:0000256" key="1">
    <source>
        <dbReference type="ARBA" id="ARBA00004123"/>
    </source>
</evidence>
<feature type="region of interest" description="Disordered" evidence="7">
    <location>
        <begin position="245"/>
        <end position="345"/>
    </location>
</feature>
<dbReference type="Gene3D" id="4.10.240.10">
    <property type="entry name" value="Zn(2)-C6 fungal-type DNA-binding domain"/>
    <property type="match status" value="1"/>
</dbReference>
<dbReference type="Proteomes" id="UP000053789">
    <property type="component" value="Unassembled WGS sequence"/>
</dbReference>
<dbReference type="InterPro" id="IPR036864">
    <property type="entry name" value="Zn2-C6_fun-type_DNA-bd_sf"/>
</dbReference>
<dbReference type="GO" id="GO:0003677">
    <property type="term" value="F:DNA binding"/>
    <property type="evidence" value="ECO:0007669"/>
    <property type="project" value="UniProtKB-KW"/>
</dbReference>